<dbReference type="SUPFAM" id="SSF52374">
    <property type="entry name" value="Nucleotidylyl transferase"/>
    <property type="match status" value="1"/>
</dbReference>
<dbReference type="EC" id="6.1.1.17" evidence="7"/>
<dbReference type="GO" id="GO:0005829">
    <property type="term" value="C:cytosol"/>
    <property type="evidence" value="ECO:0007669"/>
    <property type="project" value="TreeGrafter"/>
</dbReference>
<name>A0A955RP63_UNCKA</name>
<proteinExistence type="inferred from homology"/>
<sequence length="480" mass="55295">MTRTRMAPSPTGEYHIGHIRTVLYNYALAKKDQGAFVIRIEDTDRTRFVEGSMERILEVIKDYGLSWDEGPQVGGDYGPYIQSERLGLYKKYAEDLVEKGHAYYCFCSEDRLKELRASQQEKGIKPMYDRYCAENIDIREAKQRVTEGESYVIRLKIPRDETISFHDEVLGDISFAGEEVDDQVLLKSDGFPTYHLAVVVDDHLMEITHIMRGSDWVSSTPKHVLLYKYFGWETPKFIHLPNLKEVGAGKKLSKRFGSVSAREFLDEGYLPEALLNFLMLLGWNPGTDEEIFSVDEFIQKFDLANVHSADLVAFDREKLLWFNGVYIRNFTVSELTDRLISYDEAIATIDRNKLEAVVSLIQERIKVFSEFRDLTYYFFDEINVTLDAVVQKSKTADDTRKIIPQILAVLEEVPEEAWQAEKLEELLRGLQDQLTDWSPKELFMTIRLAVTGEKATPPLFDTISVLGKQTTLDRLQSLIQ</sequence>
<dbReference type="AlphaFoldDB" id="A0A955RP63"/>
<dbReference type="PANTHER" id="PTHR43311">
    <property type="entry name" value="GLUTAMATE--TRNA LIGASE"/>
    <property type="match status" value="1"/>
</dbReference>
<dbReference type="InterPro" id="IPR020058">
    <property type="entry name" value="Glu/Gln-tRNA-synth_Ib_cat-dom"/>
</dbReference>
<comment type="catalytic activity">
    <reaction evidence="7">
        <text>tRNA(Glu) + L-glutamate + ATP = L-glutamyl-tRNA(Glu) + AMP + diphosphate</text>
        <dbReference type="Rhea" id="RHEA:23540"/>
        <dbReference type="Rhea" id="RHEA-COMP:9663"/>
        <dbReference type="Rhea" id="RHEA-COMP:9680"/>
        <dbReference type="ChEBI" id="CHEBI:29985"/>
        <dbReference type="ChEBI" id="CHEBI:30616"/>
        <dbReference type="ChEBI" id="CHEBI:33019"/>
        <dbReference type="ChEBI" id="CHEBI:78442"/>
        <dbReference type="ChEBI" id="CHEBI:78520"/>
        <dbReference type="ChEBI" id="CHEBI:456215"/>
        <dbReference type="EC" id="6.1.1.17"/>
    </reaction>
</comment>
<evidence type="ECO:0000256" key="4">
    <source>
        <dbReference type="ARBA" id="ARBA00022840"/>
    </source>
</evidence>
<dbReference type="InterPro" id="IPR004527">
    <property type="entry name" value="Glu-tRNA-ligase_bac/mito"/>
</dbReference>
<comment type="subunit">
    <text evidence="7">Monomer.</text>
</comment>
<dbReference type="Gene3D" id="1.10.10.350">
    <property type="match status" value="1"/>
</dbReference>
<comment type="caution">
    <text evidence="7">Lacks conserved residue(s) required for the propagation of feature annotation.</text>
</comment>
<dbReference type="GO" id="GO:0004818">
    <property type="term" value="F:glutamate-tRNA ligase activity"/>
    <property type="evidence" value="ECO:0007669"/>
    <property type="project" value="UniProtKB-UniRule"/>
</dbReference>
<dbReference type="Pfam" id="PF19269">
    <property type="entry name" value="Anticodon_2"/>
    <property type="match status" value="1"/>
</dbReference>
<accession>A0A955RP63</accession>
<evidence type="ECO:0000259" key="8">
    <source>
        <dbReference type="Pfam" id="PF00749"/>
    </source>
</evidence>
<dbReference type="HAMAP" id="MF_00022">
    <property type="entry name" value="Glu_tRNA_synth_type1"/>
    <property type="match status" value="1"/>
</dbReference>
<gene>
    <name evidence="7" type="primary">gltX</name>
    <name evidence="10" type="ORF">KC571_01670</name>
</gene>
<feature type="domain" description="Aminoacyl-tRNA synthetase class I anticodon-binding" evidence="9">
    <location>
        <begin position="338"/>
        <end position="478"/>
    </location>
</feature>
<evidence type="ECO:0000256" key="3">
    <source>
        <dbReference type="ARBA" id="ARBA00022741"/>
    </source>
</evidence>
<keyword evidence="4 7" id="KW-0067">ATP-binding</keyword>
<dbReference type="InterPro" id="IPR000924">
    <property type="entry name" value="Glu/Gln-tRNA-synth"/>
</dbReference>
<feature type="domain" description="Glutamyl/glutaminyl-tRNA synthetase class Ib catalytic" evidence="8">
    <location>
        <begin position="3"/>
        <end position="321"/>
    </location>
</feature>
<evidence type="ECO:0000256" key="5">
    <source>
        <dbReference type="ARBA" id="ARBA00022917"/>
    </source>
</evidence>
<dbReference type="InterPro" id="IPR045462">
    <property type="entry name" value="aa-tRNA-synth_I_cd-bd"/>
</dbReference>
<comment type="function">
    <text evidence="7">Catalyzes the attachment of glutamate to tRNA(Glu) in a two-step reaction: glutamate is first activated by ATP to form Glu-AMP and then transferred to the acceptor end of tRNA(Glu).</text>
</comment>
<dbReference type="InterPro" id="IPR033910">
    <property type="entry name" value="GluRS_core"/>
</dbReference>
<dbReference type="Gene3D" id="3.40.50.620">
    <property type="entry name" value="HUPs"/>
    <property type="match status" value="1"/>
</dbReference>
<dbReference type="SUPFAM" id="SSF48163">
    <property type="entry name" value="An anticodon-binding domain of class I aminoacyl-tRNA synthetases"/>
    <property type="match status" value="1"/>
</dbReference>
<dbReference type="GO" id="GO:0006424">
    <property type="term" value="P:glutamyl-tRNA aminoacylation"/>
    <property type="evidence" value="ECO:0007669"/>
    <property type="project" value="UniProtKB-UniRule"/>
</dbReference>
<keyword evidence="6 7" id="KW-0030">Aminoacyl-tRNA synthetase</keyword>
<evidence type="ECO:0000256" key="2">
    <source>
        <dbReference type="ARBA" id="ARBA00022598"/>
    </source>
</evidence>
<comment type="similarity">
    <text evidence="1 7">Belongs to the class-I aminoacyl-tRNA synthetase family. Glutamate--tRNA ligase type 1 subfamily.</text>
</comment>
<dbReference type="Pfam" id="PF00749">
    <property type="entry name" value="tRNA-synt_1c"/>
    <property type="match status" value="1"/>
</dbReference>
<dbReference type="PRINTS" id="PR00987">
    <property type="entry name" value="TRNASYNTHGLU"/>
</dbReference>
<dbReference type="GO" id="GO:0008270">
    <property type="term" value="F:zinc ion binding"/>
    <property type="evidence" value="ECO:0007669"/>
    <property type="project" value="InterPro"/>
</dbReference>
<reference evidence="10" key="2">
    <citation type="journal article" date="2021" name="Microbiome">
        <title>Successional dynamics and alternative stable states in a saline activated sludge microbial community over 9 years.</title>
        <authorList>
            <person name="Wang Y."/>
            <person name="Ye J."/>
            <person name="Ju F."/>
            <person name="Liu L."/>
            <person name="Boyd J.A."/>
            <person name="Deng Y."/>
            <person name="Parks D.H."/>
            <person name="Jiang X."/>
            <person name="Yin X."/>
            <person name="Woodcroft B.J."/>
            <person name="Tyson G.W."/>
            <person name="Hugenholtz P."/>
            <person name="Polz M.F."/>
            <person name="Zhang T."/>
        </authorList>
    </citation>
    <scope>NUCLEOTIDE SEQUENCE</scope>
    <source>
        <strain evidence="10">HKST-UBA01</strain>
    </source>
</reference>
<dbReference type="InterPro" id="IPR049940">
    <property type="entry name" value="GluQ/Sye"/>
</dbReference>
<dbReference type="NCBIfam" id="TIGR00464">
    <property type="entry name" value="gltX_bact"/>
    <property type="match status" value="1"/>
</dbReference>
<feature type="short sequence motif" description="'HIGH' region" evidence="7">
    <location>
        <begin position="8"/>
        <end position="18"/>
    </location>
</feature>
<keyword evidence="3 7" id="KW-0547">Nucleotide-binding</keyword>
<organism evidence="10 11">
    <name type="scientific">candidate division WWE3 bacterium</name>
    <dbReference type="NCBI Taxonomy" id="2053526"/>
    <lineage>
        <taxon>Bacteria</taxon>
        <taxon>Katanobacteria</taxon>
    </lineage>
</organism>
<comment type="caution">
    <text evidence="10">The sequence shown here is derived from an EMBL/GenBank/DDBJ whole genome shotgun (WGS) entry which is preliminary data.</text>
</comment>
<evidence type="ECO:0000313" key="11">
    <source>
        <dbReference type="Proteomes" id="UP000701698"/>
    </source>
</evidence>
<dbReference type="InterPro" id="IPR014729">
    <property type="entry name" value="Rossmann-like_a/b/a_fold"/>
</dbReference>
<dbReference type="CDD" id="cd00808">
    <property type="entry name" value="GluRS_core"/>
    <property type="match status" value="1"/>
</dbReference>
<dbReference type="EMBL" id="JAGQKX010000029">
    <property type="protein sequence ID" value="MCA9390086.1"/>
    <property type="molecule type" value="Genomic_DNA"/>
</dbReference>
<evidence type="ECO:0000313" key="10">
    <source>
        <dbReference type="EMBL" id="MCA9390086.1"/>
    </source>
</evidence>
<dbReference type="InterPro" id="IPR008925">
    <property type="entry name" value="aa_tRNA-synth_I_cd-bd_sf"/>
</dbReference>
<dbReference type="Proteomes" id="UP000701698">
    <property type="component" value="Unassembled WGS sequence"/>
</dbReference>
<feature type="short sequence motif" description="'KMSKS' region" evidence="7">
    <location>
        <begin position="251"/>
        <end position="255"/>
    </location>
</feature>
<comment type="subcellular location">
    <subcellularLocation>
        <location evidence="7">Cytoplasm</location>
    </subcellularLocation>
</comment>
<dbReference type="GO" id="GO:0000049">
    <property type="term" value="F:tRNA binding"/>
    <property type="evidence" value="ECO:0007669"/>
    <property type="project" value="InterPro"/>
</dbReference>
<keyword evidence="5 7" id="KW-0648">Protein biosynthesis</keyword>
<protein>
    <recommendedName>
        <fullName evidence="7">Glutamate--tRNA ligase</fullName>
        <ecNumber evidence="7">6.1.1.17</ecNumber>
    </recommendedName>
    <alternativeName>
        <fullName evidence="7">Glutamyl-tRNA synthetase</fullName>
        <shortName evidence="7">GluRS</shortName>
    </alternativeName>
</protein>
<keyword evidence="2 7" id="KW-0436">Ligase</keyword>
<dbReference type="PANTHER" id="PTHR43311:SF2">
    <property type="entry name" value="GLUTAMATE--TRNA LIGASE, MITOCHONDRIAL-RELATED"/>
    <property type="match status" value="1"/>
</dbReference>
<dbReference type="InterPro" id="IPR020751">
    <property type="entry name" value="aa-tRNA-synth_I_codon-bd_sub2"/>
</dbReference>
<reference evidence="10" key="1">
    <citation type="submission" date="2020-04" db="EMBL/GenBank/DDBJ databases">
        <authorList>
            <person name="Zhang T."/>
        </authorList>
    </citation>
    <scope>NUCLEOTIDE SEQUENCE</scope>
    <source>
        <strain evidence="10">HKST-UBA01</strain>
    </source>
</reference>
<evidence type="ECO:0000256" key="7">
    <source>
        <dbReference type="HAMAP-Rule" id="MF_00022"/>
    </source>
</evidence>
<feature type="binding site" evidence="7">
    <location>
        <position position="254"/>
    </location>
    <ligand>
        <name>ATP</name>
        <dbReference type="ChEBI" id="CHEBI:30616"/>
    </ligand>
</feature>
<evidence type="ECO:0000256" key="6">
    <source>
        <dbReference type="ARBA" id="ARBA00023146"/>
    </source>
</evidence>
<keyword evidence="7" id="KW-0963">Cytoplasm</keyword>
<dbReference type="FunFam" id="3.40.50.620:FF:000045">
    <property type="entry name" value="Glutamate--tRNA ligase, mitochondrial"/>
    <property type="match status" value="1"/>
</dbReference>
<evidence type="ECO:0000259" key="9">
    <source>
        <dbReference type="Pfam" id="PF19269"/>
    </source>
</evidence>
<evidence type="ECO:0000256" key="1">
    <source>
        <dbReference type="ARBA" id="ARBA00007894"/>
    </source>
</evidence>
<dbReference type="GO" id="GO:0005524">
    <property type="term" value="F:ATP binding"/>
    <property type="evidence" value="ECO:0007669"/>
    <property type="project" value="UniProtKB-UniRule"/>
</dbReference>